<feature type="compositionally biased region" description="Polar residues" evidence="1">
    <location>
        <begin position="398"/>
        <end position="409"/>
    </location>
</feature>
<evidence type="ECO:0008006" key="4">
    <source>
        <dbReference type="Google" id="ProtNLM"/>
    </source>
</evidence>
<organism evidence="2 3">
    <name type="scientific">Acanthoscelides obtectus</name>
    <name type="common">Bean weevil</name>
    <name type="synonym">Bruchus obtectus</name>
    <dbReference type="NCBI Taxonomy" id="200917"/>
    <lineage>
        <taxon>Eukaryota</taxon>
        <taxon>Metazoa</taxon>
        <taxon>Ecdysozoa</taxon>
        <taxon>Arthropoda</taxon>
        <taxon>Hexapoda</taxon>
        <taxon>Insecta</taxon>
        <taxon>Pterygota</taxon>
        <taxon>Neoptera</taxon>
        <taxon>Endopterygota</taxon>
        <taxon>Coleoptera</taxon>
        <taxon>Polyphaga</taxon>
        <taxon>Cucujiformia</taxon>
        <taxon>Chrysomeloidea</taxon>
        <taxon>Chrysomelidae</taxon>
        <taxon>Bruchinae</taxon>
        <taxon>Bruchini</taxon>
        <taxon>Acanthoscelides</taxon>
    </lineage>
</organism>
<feature type="compositionally biased region" description="Low complexity" evidence="1">
    <location>
        <begin position="721"/>
        <end position="765"/>
    </location>
</feature>
<feature type="region of interest" description="Disordered" evidence="1">
    <location>
        <begin position="649"/>
        <end position="668"/>
    </location>
</feature>
<feature type="compositionally biased region" description="Basic and acidic residues" evidence="1">
    <location>
        <begin position="358"/>
        <end position="371"/>
    </location>
</feature>
<feature type="region of interest" description="Disordered" evidence="1">
    <location>
        <begin position="137"/>
        <end position="256"/>
    </location>
</feature>
<feature type="compositionally biased region" description="Basic and acidic residues" evidence="1">
    <location>
        <begin position="499"/>
        <end position="520"/>
    </location>
</feature>
<feature type="compositionally biased region" description="Basic and acidic residues" evidence="1">
    <location>
        <begin position="930"/>
        <end position="942"/>
    </location>
</feature>
<name>A0A9P0Q4Z1_ACAOB</name>
<reference evidence="2" key="1">
    <citation type="submission" date="2022-03" db="EMBL/GenBank/DDBJ databases">
        <authorList>
            <person name="Sayadi A."/>
        </authorList>
    </citation>
    <scope>NUCLEOTIDE SEQUENCE</scope>
</reference>
<gene>
    <name evidence="2" type="ORF">ACAOBT_LOCUS31449</name>
</gene>
<evidence type="ECO:0000313" key="3">
    <source>
        <dbReference type="Proteomes" id="UP001152888"/>
    </source>
</evidence>
<protein>
    <recommendedName>
        <fullName evidence="4">Ataxin-2 C-terminal domain-containing protein</fullName>
    </recommendedName>
</protein>
<dbReference type="InterPro" id="IPR009818">
    <property type="entry name" value="PAM2_motif"/>
</dbReference>
<feature type="compositionally biased region" description="Low complexity" evidence="1">
    <location>
        <begin position="864"/>
        <end position="889"/>
    </location>
</feature>
<evidence type="ECO:0000313" key="2">
    <source>
        <dbReference type="EMBL" id="CAH2010329.1"/>
    </source>
</evidence>
<accession>A0A9P0Q4Z1</accession>
<feature type="compositionally biased region" description="Low complexity" evidence="1">
    <location>
        <begin position="702"/>
        <end position="714"/>
    </location>
</feature>
<feature type="compositionally biased region" description="Polar residues" evidence="1">
    <location>
        <begin position="217"/>
        <end position="234"/>
    </location>
</feature>
<keyword evidence="3" id="KW-1185">Reference proteome</keyword>
<dbReference type="EMBL" id="CAKOFQ010007963">
    <property type="protein sequence ID" value="CAH2010329.1"/>
    <property type="molecule type" value="Genomic_DNA"/>
</dbReference>
<feature type="compositionally biased region" description="Basic and acidic residues" evidence="1">
    <location>
        <begin position="324"/>
        <end position="338"/>
    </location>
</feature>
<feature type="region of interest" description="Disordered" evidence="1">
    <location>
        <begin position="271"/>
        <end position="525"/>
    </location>
</feature>
<proteinExistence type="predicted"/>
<feature type="compositionally biased region" description="Basic and acidic residues" evidence="1">
    <location>
        <begin position="38"/>
        <end position="47"/>
    </location>
</feature>
<sequence>MDSIQVHDVSGLVDNVAESDSEDEWDYIKGEEANQENKPPRTHKEIDEIPEGEGCEEERASPTIIAAETAAACEAEAMSQLNPNAAEFVPVSPPATSPVSRAARLMEDDIIAQSPKRPMNMDRVIDLQQFENEIKSRPSELDDSFCSNGHEENGHNLSSNLLNGKNIDEIPEFQPGSTPTKSKPDEFHFGPNAAPFTPKHHDQSEAMSTKAIFGDDSAQNIETSFTSTEATSPAKSPLKKESDDPMSMSFYANRNDHNPFDLNKVQMLPDNLDEFLHQSDNSAENETSEQKSGDLVMNNDDALQTTDLDKHSYDDEKELASPLEPEKELSCPDFRDDGVTPEPTNENLLCGDFCQLSEKSKTPEPLPRDVELISPDSAHESPQSRPESIPPDVELLSPQPQEQIPQSATEVADLLGGFDTEQQQDLLCERPQSNSPMCEKPMSESPMCERPMSESPMCERPMSESPLCDKLETQSSVCERPESKSPVCERLTSPDFEERETKEEEMKQVEIEPEEPQKEKEEEDVQATIVIGAQDVIEIEEEPSEYIPSPAAEPVDMEPQVIEPVQDLCPLEKPSVNTEVFELGDVQDNKETDLDKPVGEVEVRMENISPQFAEQAFVMTPSEESKQEDVPTAPLVEATVPELLAAPAAVPPLTSEPSAPAEPTAAETAAVAAAGVAAAATVAVAAAAVAAKPAAEDKKRTPVAAKKVPATKTASPSPRVGAKPAAGAAAKAKTTPVAAKTSPAKTATTAKSSVSPAASKPAAATRMPASKPKTIPVPKPAERKPSTNGDVKQPPIRATLAAKKPASETTATKTTTRPSMTARPATAAPRTTASAPKSAPRPTTAPKVAAPRTNGTTTSAASRLKLTTTKKSPVTSKTASTATKTGASLPLKTTSSAPAKPAFTTSTKPKPASTAAPAAPKPRVPLSRRPATETDKQSKEAVNKATAGRTTATRTGVTALRKVETKTATTTRTTVMKSTTTTMKSNATKKPAEIVRNKSAKTTTQKTEISEKPEMNGITDKAPESLQVVPQTQNEVFNTDSESQLVKDNSPSIDNKTIENTLIQTNTAD</sequence>
<comment type="caution">
    <text evidence="2">The sequence shown here is derived from an EMBL/GenBank/DDBJ whole genome shotgun (WGS) entry which is preliminary data.</text>
</comment>
<feature type="compositionally biased region" description="Low complexity" evidence="1">
    <location>
        <begin position="945"/>
        <end position="959"/>
    </location>
</feature>
<feature type="region of interest" description="Disordered" evidence="1">
    <location>
        <begin position="687"/>
        <end position="1024"/>
    </location>
</feature>
<feature type="compositionally biased region" description="Low complexity" evidence="1">
    <location>
        <begin position="904"/>
        <end position="918"/>
    </location>
</feature>
<feature type="region of interest" description="Disordered" evidence="1">
    <location>
        <begin position="1"/>
        <end position="59"/>
    </location>
</feature>
<feature type="compositionally biased region" description="Low complexity" evidence="1">
    <location>
        <begin position="801"/>
        <end position="840"/>
    </location>
</feature>
<dbReference type="AlphaFoldDB" id="A0A9P0Q4Z1"/>
<dbReference type="Pfam" id="PF07145">
    <property type="entry name" value="PAM2"/>
    <property type="match status" value="1"/>
</dbReference>
<dbReference type="OrthoDB" id="416093at2759"/>
<feature type="compositionally biased region" description="Low complexity" evidence="1">
    <location>
        <begin position="966"/>
        <end position="989"/>
    </location>
</feature>
<feature type="compositionally biased region" description="Polar residues" evidence="1">
    <location>
        <begin position="420"/>
        <end position="436"/>
    </location>
</feature>
<evidence type="ECO:0000256" key="1">
    <source>
        <dbReference type="SAM" id="MobiDB-lite"/>
    </source>
</evidence>
<dbReference type="Proteomes" id="UP001152888">
    <property type="component" value="Unassembled WGS sequence"/>
</dbReference>